<accession>A0A9P1NR64</accession>
<organism evidence="2 3">
    <name type="scientific">Azospirillum baldaniorum</name>
    <dbReference type="NCBI Taxonomy" id="1064539"/>
    <lineage>
        <taxon>Bacteria</taxon>
        <taxon>Pseudomonadati</taxon>
        <taxon>Pseudomonadota</taxon>
        <taxon>Alphaproteobacteria</taxon>
        <taxon>Rhodospirillales</taxon>
        <taxon>Azospirillaceae</taxon>
        <taxon>Azospirillum</taxon>
    </lineage>
</organism>
<proteinExistence type="predicted"/>
<evidence type="ECO:0000313" key="2">
    <source>
        <dbReference type="EMBL" id="CCD02289.1"/>
    </source>
</evidence>
<name>A0A9P1NR64_9PROT</name>
<feature type="region of interest" description="Disordered" evidence="1">
    <location>
        <begin position="220"/>
        <end position="239"/>
    </location>
</feature>
<feature type="region of interest" description="Disordered" evidence="1">
    <location>
        <begin position="108"/>
        <end position="129"/>
    </location>
</feature>
<reference evidence="2 3" key="1">
    <citation type="journal article" date="2011" name="PLoS Genet.">
        <title>Azospirillum genomes reveal transition of bacteria from aquatic to terrestrial environments.</title>
        <authorList>
            <person name="Wisniewski-Dye F."/>
            <person name="Borziak K."/>
            <person name="Khalsa-Moyers G."/>
            <person name="Alexandre G."/>
            <person name="Sukharnikov L.O."/>
            <person name="Wuichet K."/>
            <person name="Hurst G.B."/>
            <person name="McDonald W.H."/>
            <person name="Robertson J.S."/>
            <person name="Barbe V."/>
            <person name="Calteau A."/>
            <person name="Rouy Z."/>
            <person name="Mangenot S."/>
            <person name="Prigent-Combaret C."/>
            <person name="Normand P."/>
            <person name="Boyer M."/>
            <person name="Siguier P."/>
            <person name="Dessaux Y."/>
            <person name="Elmerich C."/>
            <person name="Condemine G."/>
            <person name="Krishnen G."/>
            <person name="Kennedy I."/>
            <person name="Paterson A.H."/>
            <person name="Gonzalez V."/>
            <person name="Mavingui P."/>
            <person name="Zhulin I.B."/>
        </authorList>
    </citation>
    <scope>NUCLEOTIDE SEQUENCE [LARGE SCALE GENOMIC DNA]</scope>
    <source>
        <strain evidence="3">Sp245</strain>
        <plasmid evidence="2">AZOBR_p3</plasmid>
    </source>
</reference>
<geneLocation type="plasmid" evidence="2 3">
    <name>AZOBR_p3</name>
</geneLocation>
<evidence type="ECO:0000256" key="1">
    <source>
        <dbReference type="SAM" id="MobiDB-lite"/>
    </source>
</evidence>
<dbReference type="EMBL" id="HE577330">
    <property type="protein sequence ID" value="CCD02289.1"/>
    <property type="molecule type" value="Genomic_DNA"/>
</dbReference>
<gene>
    <name evidence="2" type="ORF">AZOBR_p310031</name>
</gene>
<evidence type="ECO:0000313" key="3">
    <source>
        <dbReference type="Proteomes" id="UP000007319"/>
    </source>
</evidence>
<feature type="compositionally biased region" description="Polar residues" evidence="1">
    <location>
        <begin position="118"/>
        <end position="129"/>
    </location>
</feature>
<protein>
    <submittedName>
        <fullName evidence="2">Uncharacterized protein</fullName>
    </submittedName>
</protein>
<dbReference type="Proteomes" id="UP000007319">
    <property type="component" value="Plasmid AZOBR_p3"/>
</dbReference>
<keyword evidence="2" id="KW-0614">Plasmid</keyword>
<feature type="compositionally biased region" description="Polar residues" evidence="1">
    <location>
        <begin position="227"/>
        <end position="238"/>
    </location>
</feature>
<dbReference type="KEGG" id="abs:AZOBR_p310031"/>
<sequence length="280" mass="30550">MTPCTPARALARSSFWPCRSFGPIRTTPSRLSTKASTFGLPSPPRCRTDSAISLAQAQLRWAPRTPSGTPSLRVSGMAISTKRKGSPLGAGGSFWASRSASCRSPAKGACVPARNQGRADTSTPSSSRCELTTTCPPGFRNANPGIDGNVPFQRVELVAQIICPLQRALCIDHRRHQRHVAPTFVHAQIEHAGDSGADIQQMPIRFRTDTLSDSAARVETDNDAGNDAQSNKPKTENATKGFRLLRHTWTSYRHELPWEIIAKLYLDTVNSKSPWRCSKS</sequence>
<keyword evidence="3" id="KW-1185">Reference proteome</keyword>
<dbReference type="AlphaFoldDB" id="A0A9P1NR64"/>